<dbReference type="PANTHER" id="PTHR31323">
    <property type="entry name" value="MECHANOSENSITIVE ION CHANNEL PROTEIN MSY2"/>
    <property type="match status" value="1"/>
</dbReference>
<dbReference type="PANTHER" id="PTHR31323:SF14">
    <property type="entry name" value="MECHANOSENSITIVE ION CHANNEL PROTEIN MSY2"/>
    <property type="match status" value="1"/>
</dbReference>
<dbReference type="EMBL" id="MU006115">
    <property type="protein sequence ID" value="KAF2834769.1"/>
    <property type="molecule type" value="Genomic_DNA"/>
</dbReference>
<accession>A0A9P4S276</accession>
<keyword evidence="6" id="KW-1133">Transmembrane helix</keyword>
<comment type="subcellular location">
    <subcellularLocation>
        <location evidence="1">Endomembrane system</location>
        <topology evidence="1">Multi-pass membrane protein</topology>
    </subcellularLocation>
    <subcellularLocation>
        <location evidence="4">Endoplasmic reticulum membrane</location>
    </subcellularLocation>
</comment>
<evidence type="ECO:0000256" key="6">
    <source>
        <dbReference type="SAM" id="Phobius"/>
    </source>
</evidence>
<evidence type="ECO:0000313" key="8">
    <source>
        <dbReference type="EMBL" id="KAF2834769.1"/>
    </source>
</evidence>
<dbReference type="CDD" id="cd00051">
    <property type="entry name" value="EFh"/>
    <property type="match status" value="1"/>
</dbReference>
<dbReference type="InterPro" id="IPR010920">
    <property type="entry name" value="LSM_dom_sf"/>
</dbReference>
<evidence type="ECO:0000256" key="5">
    <source>
        <dbReference type="SAM" id="MobiDB-lite"/>
    </source>
</evidence>
<dbReference type="InterPro" id="IPR016688">
    <property type="entry name" value="MscS-like_plants/fungi"/>
</dbReference>
<keyword evidence="8" id="KW-0808">Transferase</keyword>
<dbReference type="InterPro" id="IPR018247">
    <property type="entry name" value="EF_Hand_1_Ca_BS"/>
</dbReference>
<dbReference type="SUPFAM" id="SSF47473">
    <property type="entry name" value="EF-hand"/>
    <property type="match status" value="1"/>
</dbReference>
<evidence type="ECO:0000256" key="2">
    <source>
        <dbReference type="ARBA" id="ARBA00008017"/>
    </source>
</evidence>
<evidence type="ECO:0000256" key="4">
    <source>
        <dbReference type="PIRNR" id="PIRNR017209"/>
    </source>
</evidence>
<dbReference type="OrthoDB" id="544685at2759"/>
<feature type="transmembrane region" description="Helical" evidence="6">
    <location>
        <begin position="423"/>
        <end position="444"/>
    </location>
</feature>
<comment type="similarity">
    <text evidence="2 4">Belongs to the MscS (TC 1.A.23) family.</text>
</comment>
<dbReference type="Pfam" id="PF00924">
    <property type="entry name" value="MS_channel_2nd"/>
    <property type="match status" value="1"/>
</dbReference>
<feature type="transmembrane region" description="Helical" evidence="6">
    <location>
        <begin position="456"/>
        <end position="482"/>
    </location>
</feature>
<dbReference type="SUPFAM" id="SSF50182">
    <property type="entry name" value="Sm-like ribonucleoproteins"/>
    <property type="match status" value="1"/>
</dbReference>
<feature type="transmembrane region" description="Helical" evidence="6">
    <location>
        <begin position="123"/>
        <end position="148"/>
    </location>
</feature>
<dbReference type="GO" id="GO:0006874">
    <property type="term" value="P:intracellular calcium ion homeostasis"/>
    <property type="evidence" value="ECO:0007669"/>
    <property type="project" value="TreeGrafter"/>
</dbReference>
<proteinExistence type="inferred from homology"/>
<sequence>MASNDATMNIPLETVVSHTPSKAGYSEKGGLFHRGIRGRRRLAKIDSKGNTVDYKNDDDQTSLNRMGVIYFKILNFNIITRYFIYVLPLALIIAIPLIIGATSAPNARIGGVRMVWFFTWFEIVWLSLWVGKIIAHFLPMLFMFLAGVVSAGTRKYALVIKKLELPLSLLLWAITSLVTLTPIMTLTPGGIQGDRNWLRVVRSLLSASVAAACIFLAERVLIQLISINYHRKQFDSKIKDSKRNIHLLSLLYDASRALFPAYCNEFAEEDYIINDTLGINSKKTTGSATPLRLIHDVGRFGDKVTAAFGNVASELAGKEVFRPDSAHSIVVEALEKNRSAEALAKRLWMSFVVEGKNALYKEDIIEVLGASRQAEAEECFSAIDRDGNGDISLDEMIMAVAEFGRERKSISNSMHDVDQAIRVLDGLLNTIVFIMVVFVFVAFLNRNFVTTLATAGTALLSLSFIFAGTCQEVLGSCIFLFVKHPFDIGDRVDLGVDQLTVEHISLLFTQFKRVNTGKMVQIPNIVLNGLWVENVSRSKSMREQIYIFVNFDTSFEDIKALKAELQNFVLDKENNRDFQPEIEVEVTGIAEMNKLELRAEIRHKSNWANETVRAARRSKFMCALVLALRKIPVYGPGGGDAALGDIGKPSFSVLVSAAEAQKYRDEYAANKEAKRLYPTKKPESPENDNQSGVSGIDYLGGRREGRAVETLNARSPATDFARDNVWTLRDDANAIGRPNTENRPDLDEVRVLLRAASTSGKRRSPEPMSPLPNIAEPSASVYHSPSPGPYGYITGSRALTQPTPPTRRPVPGNAFAQPPYPGGQQRVP</sequence>
<keyword evidence="9" id="KW-1185">Reference proteome</keyword>
<name>A0A9P4S276_9PEZI</name>
<dbReference type="GO" id="GO:0004674">
    <property type="term" value="F:protein serine/threonine kinase activity"/>
    <property type="evidence" value="ECO:0007669"/>
    <property type="project" value="UniProtKB-KW"/>
</dbReference>
<keyword evidence="8" id="KW-0723">Serine/threonine-protein kinase</keyword>
<gene>
    <name evidence="8" type="ORF">M501DRAFT_989524</name>
</gene>
<dbReference type="PIRSF" id="PIRSF017209">
    <property type="entry name" value="Memb_At2g17000_prd"/>
    <property type="match status" value="1"/>
</dbReference>
<dbReference type="InterPro" id="IPR002048">
    <property type="entry name" value="EF_hand_dom"/>
</dbReference>
<dbReference type="Proteomes" id="UP000799429">
    <property type="component" value="Unassembled WGS sequence"/>
</dbReference>
<keyword evidence="4" id="KW-0256">Endoplasmic reticulum</keyword>
<keyword evidence="3" id="KW-0106">Calcium</keyword>
<keyword evidence="6" id="KW-0812">Transmembrane</keyword>
<feature type="region of interest" description="Disordered" evidence="5">
    <location>
        <begin position="756"/>
        <end position="828"/>
    </location>
</feature>
<evidence type="ECO:0000256" key="3">
    <source>
        <dbReference type="ARBA" id="ARBA00022837"/>
    </source>
</evidence>
<dbReference type="SMART" id="SM00054">
    <property type="entry name" value="EFh"/>
    <property type="match status" value="1"/>
</dbReference>
<evidence type="ECO:0000256" key="1">
    <source>
        <dbReference type="ARBA" id="ARBA00004127"/>
    </source>
</evidence>
<dbReference type="InterPro" id="IPR011992">
    <property type="entry name" value="EF-hand-dom_pair"/>
</dbReference>
<dbReference type="PROSITE" id="PS50222">
    <property type="entry name" value="EF_HAND_2"/>
    <property type="match status" value="1"/>
</dbReference>
<feature type="transmembrane region" description="Helical" evidence="6">
    <location>
        <begin position="169"/>
        <end position="191"/>
    </location>
</feature>
<evidence type="ECO:0000313" key="9">
    <source>
        <dbReference type="Proteomes" id="UP000799429"/>
    </source>
</evidence>
<dbReference type="PROSITE" id="PS00018">
    <property type="entry name" value="EF_HAND_1"/>
    <property type="match status" value="1"/>
</dbReference>
<dbReference type="InterPro" id="IPR006685">
    <property type="entry name" value="MscS_channel_2nd"/>
</dbReference>
<feature type="transmembrane region" description="Helical" evidence="6">
    <location>
        <begin position="203"/>
        <end position="222"/>
    </location>
</feature>
<feature type="region of interest" description="Disordered" evidence="5">
    <location>
        <begin position="674"/>
        <end position="700"/>
    </location>
</feature>
<keyword evidence="4 6" id="KW-0472">Membrane</keyword>
<dbReference type="GO" id="GO:0005262">
    <property type="term" value="F:calcium channel activity"/>
    <property type="evidence" value="ECO:0007669"/>
    <property type="project" value="TreeGrafter"/>
</dbReference>
<organism evidence="8 9">
    <name type="scientific">Patellaria atrata CBS 101060</name>
    <dbReference type="NCBI Taxonomy" id="1346257"/>
    <lineage>
        <taxon>Eukaryota</taxon>
        <taxon>Fungi</taxon>
        <taxon>Dikarya</taxon>
        <taxon>Ascomycota</taxon>
        <taxon>Pezizomycotina</taxon>
        <taxon>Dothideomycetes</taxon>
        <taxon>Dothideomycetes incertae sedis</taxon>
        <taxon>Patellariales</taxon>
        <taxon>Patellariaceae</taxon>
        <taxon>Patellaria</taxon>
    </lineage>
</organism>
<reference evidence="8" key="1">
    <citation type="journal article" date="2020" name="Stud. Mycol.">
        <title>101 Dothideomycetes genomes: a test case for predicting lifestyles and emergence of pathogens.</title>
        <authorList>
            <person name="Haridas S."/>
            <person name="Albert R."/>
            <person name="Binder M."/>
            <person name="Bloem J."/>
            <person name="Labutti K."/>
            <person name="Salamov A."/>
            <person name="Andreopoulos B."/>
            <person name="Baker S."/>
            <person name="Barry K."/>
            <person name="Bills G."/>
            <person name="Bluhm B."/>
            <person name="Cannon C."/>
            <person name="Castanera R."/>
            <person name="Culley D."/>
            <person name="Daum C."/>
            <person name="Ezra D."/>
            <person name="Gonzalez J."/>
            <person name="Henrissat B."/>
            <person name="Kuo A."/>
            <person name="Liang C."/>
            <person name="Lipzen A."/>
            <person name="Lutzoni F."/>
            <person name="Magnuson J."/>
            <person name="Mondo S."/>
            <person name="Nolan M."/>
            <person name="Ohm R."/>
            <person name="Pangilinan J."/>
            <person name="Park H.-J."/>
            <person name="Ramirez L."/>
            <person name="Alfaro M."/>
            <person name="Sun H."/>
            <person name="Tritt A."/>
            <person name="Yoshinaga Y."/>
            <person name="Zwiers L.-H."/>
            <person name="Turgeon B."/>
            <person name="Goodwin S."/>
            <person name="Spatafora J."/>
            <person name="Crous P."/>
            <person name="Grigoriev I."/>
        </authorList>
    </citation>
    <scope>NUCLEOTIDE SEQUENCE</scope>
    <source>
        <strain evidence="8">CBS 101060</strain>
    </source>
</reference>
<dbReference type="GO" id="GO:0005789">
    <property type="term" value="C:endoplasmic reticulum membrane"/>
    <property type="evidence" value="ECO:0007669"/>
    <property type="project" value="UniProtKB-SubCell"/>
</dbReference>
<dbReference type="AlphaFoldDB" id="A0A9P4S276"/>
<dbReference type="GO" id="GO:0005509">
    <property type="term" value="F:calcium ion binding"/>
    <property type="evidence" value="ECO:0007669"/>
    <property type="project" value="InterPro"/>
</dbReference>
<feature type="transmembrane region" description="Helical" evidence="6">
    <location>
        <begin position="82"/>
        <end position="103"/>
    </location>
</feature>
<comment type="caution">
    <text evidence="8">The sequence shown here is derived from an EMBL/GenBank/DDBJ whole genome shotgun (WGS) entry which is preliminary data.</text>
</comment>
<protein>
    <recommendedName>
        <fullName evidence="4">Mechanosensitive ion channel protein</fullName>
    </recommendedName>
</protein>
<dbReference type="Gene3D" id="1.10.238.10">
    <property type="entry name" value="EF-hand"/>
    <property type="match status" value="1"/>
</dbReference>
<evidence type="ECO:0000259" key="7">
    <source>
        <dbReference type="PROSITE" id="PS50222"/>
    </source>
</evidence>
<dbReference type="InterPro" id="IPR058650">
    <property type="entry name" value="Msy1/2-like"/>
</dbReference>
<keyword evidence="8" id="KW-0418">Kinase</keyword>
<feature type="domain" description="EF-hand" evidence="7">
    <location>
        <begin position="371"/>
        <end position="406"/>
    </location>
</feature>
<feature type="compositionally biased region" description="Basic and acidic residues" evidence="5">
    <location>
        <begin position="674"/>
        <end position="684"/>
    </location>
</feature>
<dbReference type="Pfam" id="PF25886">
    <property type="entry name" value="Msy1"/>
    <property type="match status" value="1"/>
</dbReference>